<comment type="caution">
    <text evidence="2">The sequence shown here is derived from an EMBL/GenBank/DDBJ whole genome shotgun (WGS) entry which is preliminary data.</text>
</comment>
<evidence type="ECO:0000313" key="3">
    <source>
        <dbReference type="Proteomes" id="UP000011668"/>
    </source>
</evidence>
<accession>L8WNU9</accession>
<reference evidence="2 3" key="1">
    <citation type="journal article" date="2013" name="Nat. Commun.">
        <title>The evolution and pathogenic mechanisms of the rice sheath blight pathogen.</title>
        <authorList>
            <person name="Zheng A."/>
            <person name="Lin R."/>
            <person name="Xu L."/>
            <person name="Qin P."/>
            <person name="Tang C."/>
            <person name="Ai P."/>
            <person name="Zhang D."/>
            <person name="Liu Y."/>
            <person name="Sun Z."/>
            <person name="Feng H."/>
            <person name="Wang Y."/>
            <person name="Chen Y."/>
            <person name="Liang X."/>
            <person name="Fu R."/>
            <person name="Li Q."/>
            <person name="Zhang J."/>
            <person name="Yu X."/>
            <person name="Xie Z."/>
            <person name="Ding L."/>
            <person name="Guan P."/>
            <person name="Tang J."/>
            <person name="Liang Y."/>
            <person name="Wang S."/>
            <person name="Deng Q."/>
            <person name="Li S."/>
            <person name="Zhu J."/>
            <person name="Wang L."/>
            <person name="Liu H."/>
            <person name="Li P."/>
        </authorList>
    </citation>
    <scope>NUCLEOTIDE SEQUENCE [LARGE SCALE GENOMIC DNA]</scope>
    <source>
        <strain evidence="3">AG-1 IA</strain>
    </source>
</reference>
<name>L8WNU9_THACA</name>
<dbReference type="Proteomes" id="UP000011668">
    <property type="component" value="Unassembled WGS sequence"/>
</dbReference>
<sequence length="297" mass="32964">MHCNYSDLFRPMFLGSRRGEAKLLRASPKNRPSLNRHNLSLAVHFLKLSRVAEPNYPKSMYLLQPLRLSFELNYVAPHAQSAVPIPDGLNLDAWIVPPPKVKYLEEDEQPKKVKKKGKGKEKEKERDPTKKRKSKKAEEINETPEEKAAREKSSLKVYLLQLPRASFSSAYMYHHLTRPPGGHGSRFVGFKPRSVASQVAVVDVAGEMPTPRSGLGTPLSGPAGSTSPVPSPRPTAPIISSFPQYEVEDEPRATTPAPEPIKVTKVKKKKNLRVSAPLARVISVSGYLNVPARVVSR</sequence>
<dbReference type="AlphaFoldDB" id="L8WNU9"/>
<evidence type="ECO:0000256" key="1">
    <source>
        <dbReference type="SAM" id="MobiDB-lite"/>
    </source>
</evidence>
<dbReference type="STRING" id="983506.L8WNU9"/>
<dbReference type="EMBL" id="AFRT01002296">
    <property type="protein sequence ID" value="ELU38029.1"/>
    <property type="molecule type" value="Genomic_DNA"/>
</dbReference>
<dbReference type="HOGENOM" id="CLU_937434_0_0_1"/>
<dbReference type="OrthoDB" id="10264595at2759"/>
<proteinExistence type="predicted"/>
<feature type="region of interest" description="Disordered" evidence="1">
    <location>
        <begin position="207"/>
        <end position="260"/>
    </location>
</feature>
<keyword evidence="3" id="KW-1185">Reference proteome</keyword>
<organism evidence="2 3">
    <name type="scientific">Thanatephorus cucumeris (strain AG1-IA)</name>
    <name type="common">Rice sheath blight fungus</name>
    <name type="synonym">Rhizoctonia solani</name>
    <dbReference type="NCBI Taxonomy" id="983506"/>
    <lineage>
        <taxon>Eukaryota</taxon>
        <taxon>Fungi</taxon>
        <taxon>Dikarya</taxon>
        <taxon>Basidiomycota</taxon>
        <taxon>Agaricomycotina</taxon>
        <taxon>Agaricomycetes</taxon>
        <taxon>Cantharellales</taxon>
        <taxon>Ceratobasidiaceae</taxon>
        <taxon>Rhizoctonia</taxon>
        <taxon>Rhizoctonia solani AG-1</taxon>
    </lineage>
</organism>
<gene>
    <name evidence="2" type="ORF">AG1IA_07945</name>
</gene>
<protein>
    <submittedName>
        <fullName evidence="2">Uncharacterized protein</fullName>
    </submittedName>
</protein>
<feature type="region of interest" description="Disordered" evidence="1">
    <location>
        <begin position="105"/>
        <end position="152"/>
    </location>
</feature>
<feature type="compositionally biased region" description="Basic and acidic residues" evidence="1">
    <location>
        <begin position="136"/>
        <end position="152"/>
    </location>
</feature>
<evidence type="ECO:0000313" key="2">
    <source>
        <dbReference type="EMBL" id="ELU38029.1"/>
    </source>
</evidence>